<evidence type="ECO:0000256" key="3">
    <source>
        <dbReference type="ARBA" id="ARBA00022448"/>
    </source>
</evidence>
<dbReference type="GO" id="GO:0017004">
    <property type="term" value="P:cytochrome complex assembly"/>
    <property type="evidence" value="ECO:0007669"/>
    <property type="project" value="UniProtKB-KW"/>
</dbReference>
<evidence type="ECO:0000313" key="9">
    <source>
        <dbReference type="EMBL" id="SVB60376.1"/>
    </source>
</evidence>
<dbReference type="Pfam" id="PF03379">
    <property type="entry name" value="CcmB"/>
    <property type="match status" value="1"/>
</dbReference>
<dbReference type="PRINTS" id="PR01414">
    <property type="entry name" value="CCMBBIOGNSIS"/>
</dbReference>
<protein>
    <recommendedName>
        <fullName evidence="10">ABC-2 type transporter domain-containing protein</fullName>
    </recommendedName>
</protein>
<keyword evidence="5" id="KW-0201">Cytochrome c-type biogenesis</keyword>
<feature type="transmembrane region" description="Helical" evidence="8">
    <location>
        <begin position="81"/>
        <end position="107"/>
    </location>
</feature>
<dbReference type="GO" id="GO:0005886">
    <property type="term" value="C:plasma membrane"/>
    <property type="evidence" value="ECO:0007669"/>
    <property type="project" value="TreeGrafter"/>
</dbReference>
<dbReference type="AlphaFoldDB" id="A0A382FBD4"/>
<feature type="transmembrane region" description="Helical" evidence="8">
    <location>
        <begin position="113"/>
        <end position="140"/>
    </location>
</feature>
<keyword evidence="4 8" id="KW-0812">Transmembrane</keyword>
<comment type="similarity">
    <text evidence="2">Belongs to the CcmB/CycW/HelB family.</text>
</comment>
<dbReference type="InterPro" id="IPR003544">
    <property type="entry name" value="Cyt_c_biogenesis_CcmB"/>
</dbReference>
<feature type="non-terminal residue" evidence="9">
    <location>
        <position position="155"/>
    </location>
</feature>
<evidence type="ECO:0000256" key="7">
    <source>
        <dbReference type="ARBA" id="ARBA00023136"/>
    </source>
</evidence>
<sequence length="155" mass="16922">MLELRTKDIMVSALIFALMVIVIFNFALNITPAMVDSLAPGILWLAFAFAGVLAMGRAFIAEGDKGSLDGLLLCPVSRDAIFFGKMISMFVFMVVIESLVLPIFVVLFNFDSISFNLIGIILLGTLGFATVGTLFSAIAFNLRSREIMLPLLFFP</sequence>
<evidence type="ECO:0000256" key="2">
    <source>
        <dbReference type="ARBA" id="ARBA00010544"/>
    </source>
</evidence>
<dbReference type="PANTHER" id="PTHR30070:SF1">
    <property type="entry name" value="CYTOCHROME C BIOGENESIS B-RELATED"/>
    <property type="match status" value="1"/>
</dbReference>
<proteinExistence type="inferred from homology"/>
<dbReference type="EMBL" id="UINC01049066">
    <property type="protein sequence ID" value="SVB60376.1"/>
    <property type="molecule type" value="Genomic_DNA"/>
</dbReference>
<gene>
    <name evidence="9" type="ORF">METZ01_LOCUS213230</name>
</gene>
<accession>A0A382FBD4</accession>
<evidence type="ECO:0008006" key="10">
    <source>
        <dbReference type="Google" id="ProtNLM"/>
    </source>
</evidence>
<keyword evidence="7 8" id="KW-0472">Membrane</keyword>
<evidence type="ECO:0000256" key="1">
    <source>
        <dbReference type="ARBA" id="ARBA00004141"/>
    </source>
</evidence>
<feature type="transmembrane region" description="Helical" evidence="8">
    <location>
        <begin position="42"/>
        <end position="60"/>
    </location>
</feature>
<reference evidence="9" key="1">
    <citation type="submission" date="2018-05" db="EMBL/GenBank/DDBJ databases">
        <authorList>
            <person name="Lanie J.A."/>
            <person name="Ng W.-L."/>
            <person name="Kazmierczak K.M."/>
            <person name="Andrzejewski T.M."/>
            <person name="Davidsen T.M."/>
            <person name="Wayne K.J."/>
            <person name="Tettelin H."/>
            <person name="Glass J.I."/>
            <person name="Rusch D."/>
            <person name="Podicherti R."/>
            <person name="Tsui H.-C.T."/>
            <person name="Winkler M.E."/>
        </authorList>
    </citation>
    <scope>NUCLEOTIDE SEQUENCE</scope>
</reference>
<evidence type="ECO:0000256" key="8">
    <source>
        <dbReference type="SAM" id="Phobius"/>
    </source>
</evidence>
<keyword evidence="6 8" id="KW-1133">Transmembrane helix</keyword>
<evidence type="ECO:0000256" key="6">
    <source>
        <dbReference type="ARBA" id="ARBA00022989"/>
    </source>
</evidence>
<dbReference type="GO" id="GO:0015232">
    <property type="term" value="F:heme transmembrane transporter activity"/>
    <property type="evidence" value="ECO:0007669"/>
    <property type="project" value="InterPro"/>
</dbReference>
<dbReference type="PANTHER" id="PTHR30070">
    <property type="entry name" value="HEME EXPORTER PROTEIN B"/>
    <property type="match status" value="1"/>
</dbReference>
<keyword evidence="3" id="KW-0813">Transport</keyword>
<organism evidence="9">
    <name type="scientific">marine metagenome</name>
    <dbReference type="NCBI Taxonomy" id="408172"/>
    <lineage>
        <taxon>unclassified sequences</taxon>
        <taxon>metagenomes</taxon>
        <taxon>ecological metagenomes</taxon>
    </lineage>
</organism>
<dbReference type="GO" id="GO:1903607">
    <property type="term" value="P:cytochrome c biosynthetic process"/>
    <property type="evidence" value="ECO:0007669"/>
    <property type="project" value="TreeGrafter"/>
</dbReference>
<evidence type="ECO:0000256" key="4">
    <source>
        <dbReference type="ARBA" id="ARBA00022692"/>
    </source>
</evidence>
<name>A0A382FBD4_9ZZZZ</name>
<feature type="transmembrane region" description="Helical" evidence="8">
    <location>
        <begin position="9"/>
        <end position="30"/>
    </location>
</feature>
<comment type="subcellular location">
    <subcellularLocation>
        <location evidence="1">Membrane</location>
        <topology evidence="1">Multi-pass membrane protein</topology>
    </subcellularLocation>
</comment>
<evidence type="ECO:0000256" key="5">
    <source>
        <dbReference type="ARBA" id="ARBA00022748"/>
    </source>
</evidence>